<proteinExistence type="predicted"/>
<gene>
    <name evidence="1" type="ORF">AX774_g501</name>
</gene>
<comment type="caution">
    <text evidence="1">The sequence shown here is derived from an EMBL/GenBank/DDBJ whole genome shotgun (WGS) entry which is preliminary data.</text>
</comment>
<dbReference type="EMBL" id="LSSK01000028">
    <property type="protein sequence ID" value="OMH85920.1"/>
    <property type="molecule type" value="Genomic_DNA"/>
</dbReference>
<sequence length="12" mass="1492">MNTEDNRKKLDK</sequence>
<protein>
    <submittedName>
        <fullName evidence="1">Uncharacterized protein</fullName>
    </submittedName>
</protein>
<name>A0A1R1PY89_ZANCU</name>
<organism evidence="1 2">
    <name type="scientific">Zancudomyces culisetae</name>
    <name type="common">Gut fungus</name>
    <name type="synonym">Smittium culisetae</name>
    <dbReference type="NCBI Taxonomy" id="1213189"/>
    <lineage>
        <taxon>Eukaryota</taxon>
        <taxon>Fungi</taxon>
        <taxon>Fungi incertae sedis</taxon>
        <taxon>Zoopagomycota</taxon>
        <taxon>Kickxellomycotina</taxon>
        <taxon>Harpellomycetes</taxon>
        <taxon>Harpellales</taxon>
        <taxon>Legeriomycetaceae</taxon>
        <taxon>Zancudomyces</taxon>
    </lineage>
</organism>
<evidence type="ECO:0000313" key="1">
    <source>
        <dbReference type="EMBL" id="OMH85920.1"/>
    </source>
</evidence>
<feature type="non-terminal residue" evidence="1">
    <location>
        <position position="12"/>
    </location>
</feature>
<dbReference type="Proteomes" id="UP000188320">
    <property type="component" value="Unassembled WGS sequence"/>
</dbReference>
<keyword evidence="2" id="KW-1185">Reference proteome</keyword>
<evidence type="ECO:0000313" key="2">
    <source>
        <dbReference type="Proteomes" id="UP000188320"/>
    </source>
</evidence>
<reference evidence="2" key="1">
    <citation type="submission" date="2017-01" db="EMBL/GenBank/DDBJ databases">
        <authorList>
            <person name="Wang Y."/>
            <person name="White M."/>
            <person name="Kvist S."/>
            <person name="Moncalvo J.-M."/>
        </authorList>
    </citation>
    <scope>NUCLEOTIDE SEQUENCE [LARGE SCALE GENOMIC DNA]</scope>
    <source>
        <strain evidence="2">COL-18-3</strain>
    </source>
</reference>
<accession>A0A1R1PY89</accession>